<feature type="active site" description="Charge relay system" evidence="5">
    <location>
        <position position="200"/>
    </location>
</feature>
<dbReference type="InterPro" id="IPR023828">
    <property type="entry name" value="Peptidase_S8_Ser-AS"/>
</dbReference>
<dbReference type="RefSeq" id="WP_109278254.1">
    <property type="nucleotide sequence ID" value="NZ_JBFAUK010000008.1"/>
</dbReference>
<dbReference type="SUPFAM" id="SSF54897">
    <property type="entry name" value="Protease propeptides/inhibitors"/>
    <property type="match status" value="1"/>
</dbReference>
<comment type="similarity">
    <text evidence="1 5 6">Belongs to the peptidase S8 family.</text>
</comment>
<name>A0ABV3JWY5_STRON</name>
<dbReference type="SUPFAM" id="SSF52743">
    <property type="entry name" value="Subtilisin-like"/>
    <property type="match status" value="1"/>
</dbReference>
<keyword evidence="7" id="KW-0732">Signal</keyword>
<dbReference type="InterPro" id="IPR050131">
    <property type="entry name" value="Peptidase_S8_subtilisin-like"/>
</dbReference>
<organism evidence="10 11">
    <name type="scientific">Streptomyces orinoci</name>
    <name type="common">Streptoverticillium orinoci</name>
    <dbReference type="NCBI Taxonomy" id="67339"/>
    <lineage>
        <taxon>Bacteria</taxon>
        <taxon>Bacillati</taxon>
        <taxon>Actinomycetota</taxon>
        <taxon>Actinomycetes</taxon>
        <taxon>Kitasatosporales</taxon>
        <taxon>Streptomycetaceae</taxon>
        <taxon>Streptomyces</taxon>
    </lineage>
</organism>
<feature type="signal peptide" evidence="7">
    <location>
        <begin position="1"/>
        <end position="26"/>
    </location>
</feature>
<feature type="active site" description="Charge relay system" evidence="5">
    <location>
        <position position="355"/>
    </location>
</feature>
<evidence type="ECO:0000259" key="9">
    <source>
        <dbReference type="Pfam" id="PF05922"/>
    </source>
</evidence>
<dbReference type="PRINTS" id="PR00723">
    <property type="entry name" value="SUBTILISIN"/>
</dbReference>
<evidence type="ECO:0000313" key="11">
    <source>
        <dbReference type="Proteomes" id="UP001552594"/>
    </source>
</evidence>
<dbReference type="InterPro" id="IPR034193">
    <property type="entry name" value="PCSK9_ProteinaseK-like"/>
</dbReference>
<evidence type="ECO:0000313" key="10">
    <source>
        <dbReference type="EMBL" id="MEV5507403.1"/>
    </source>
</evidence>
<dbReference type="PANTHER" id="PTHR43806">
    <property type="entry name" value="PEPTIDASE S8"/>
    <property type="match status" value="1"/>
</dbReference>
<dbReference type="Pfam" id="PF00082">
    <property type="entry name" value="Peptidase_S8"/>
    <property type="match status" value="1"/>
</dbReference>
<dbReference type="EMBL" id="JBFAUK010000008">
    <property type="protein sequence ID" value="MEV5507403.1"/>
    <property type="molecule type" value="Genomic_DNA"/>
</dbReference>
<keyword evidence="4 5" id="KW-0720">Serine protease</keyword>
<dbReference type="CDD" id="cd04077">
    <property type="entry name" value="Peptidases_S8_PCSK9_ProteinaseK_like"/>
    <property type="match status" value="1"/>
</dbReference>
<dbReference type="InterPro" id="IPR022398">
    <property type="entry name" value="Peptidase_S8_His-AS"/>
</dbReference>
<dbReference type="Proteomes" id="UP001552594">
    <property type="component" value="Unassembled WGS sequence"/>
</dbReference>
<evidence type="ECO:0000256" key="6">
    <source>
        <dbReference type="RuleBase" id="RU003355"/>
    </source>
</evidence>
<dbReference type="InterPro" id="IPR037045">
    <property type="entry name" value="S8pro/Inhibitor_I9_sf"/>
</dbReference>
<protein>
    <submittedName>
        <fullName evidence="10">S8 family peptidase</fullName>
        <ecNumber evidence="10">3.4.-.-</ecNumber>
    </submittedName>
</protein>
<dbReference type="PROSITE" id="PS00137">
    <property type="entry name" value="SUBTILASE_HIS"/>
    <property type="match status" value="1"/>
</dbReference>
<dbReference type="Gene3D" id="3.40.50.200">
    <property type="entry name" value="Peptidase S8/S53 domain"/>
    <property type="match status" value="1"/>
</dbReference>
<dbReference type="PANTHER" id="PTHR43806:SF11">
    <property type="entry name" value="CEREVISIN-RELATED"/>
    <property type="match status" value="1"/>
</dbReference>
<evidence type="ECO:0000256" key="3">
    <source>
        <dbReference type="ARBA" id="ARBA00022801"/>
    </source>
</evidence>
<feature type="domain" description="Peptidase S8/S53" evidence="8">
    <location>
        <begin position="155"/>
        <end position="388"/>
    </location>
</feature>
<feature type="domain" description="Inhibitor I9" evidence="9">
    <location>
        <begin position="79"/>
        <end position="114"/>
    </location>
</feature>
<dbReference type="EC" id="3.4.-.-" evidence="10"/>
<evidence type="ECO:0000256" key="1">
    <source>
        <dbReference type="ARBA" id="ARBA00011073"/>
    </source>
</evidence>
<dbReference type="PROSITE" id="PS00138">
    <property type="entry name" value="SUBTILASE_SER"/>
    <property type="match status" value="1"/>
</dbReference>
<dbReference type="InterPro" id="IPR036852">
    <property type="entry name" value="Peptidase_S8/S53_dom_sf"/>
</dbReference>
<evidence type="ECO:0000256" key="2">
    <source>
        <dbReference type="ARBA" id="ARBA00022670"/>
    </source>
</evidence>
<keyword evidence="2 5" id="KW-0645">Protease</keyword>
<evidence type="ECO:0000256" key="7">
    <source>
        <dbReference type="SAM" id="SignalP"/>
    </source>
</evidence>
<dbReference type="InterPro" id="IPR000209">
    <property type="entry name" value="Peptidase_S8/S53_dom"/>
</dbReference>
<feature type="chain" id="PRO_5046004097" evidence="7">
    <location>
        <begin position="27"/>
        <end position="410"/>
    </location>
</feature>
<keyword evidence="11" id="KW-1185">Reference proteome</keyword>
<gene>
    <name evidence="10" type="ORF">AB0L16_13105</name>
</gene>
<feature type="active site" description="Charge relay system" evidence="5">
    <location>
        <position position="164"/>
    </location>
</feature>
<proteinExistence type="inferred from homology"/>
<keyword evidence="3 5" id="KW-0378">Hydrolase</keyword>
<evidence type="ECO:0000259" key="8">
    <source>
        <dbReference type="Pfam" id="PF00082"/>
    </source>
</evidence>
<dbReference type="PROSITE" id="PS51892">
    <property type="entry name" value="SUBTILASE"/>
    <property type="match status" value="1"/>
</dbReference>
<dbReference type="InterPro" id="IPR023827">
    <property type="entry name" value="Peptidase_S8_Asp-AS"/>
</dbReference>
<sequence length="410" mass="41191">MKAPKLTVFAALLLAIAAAAALPAAADGTPEHPAGGEAALAPLYRTQGKAVPGHYIVRLRQGSSARVLTLQLGVTPDAVYSHALSGFAATLTPAQLETVRRSPEVEAVEEDAVFTASTASTGPMAARVPAASWGLDRIDQRALPLDGQFKVNGTGEGVTAFIVDTGIDYANSEFGGRARPGVDLVTPGGDGRDCASGTGHGTHVAGIVGGATYGVARKVSLVSVRVLDCAGTTSTARLDQGLDWVAGNFTAPAVLNASLNGPVSATTNNAIDNLADRGVVPVVSAGNAAPGSRPTDACQNSPGSAKQAVVVGATDKQDQMTDFSNWGPCVRLLAPGQDIISARPGGGPATKSGTSQAAPHVTGVAALYRAKNPSATSAAVAGWLDEQSTQGMLAKAAAGTPNKLLYTGGL</sequence>
<dbReference type="Gene3D" id="3.30.70.80">
    <property type="entry name" value="Peptidase S8 propeptide/proteinase inhibitor I9"/>
    <property type="match status" value="1"/>
</dbReference>
<accession>A0ABV3JWY5</accession>
<dbReference type="Pfam" id="PF05922">
    <property type="entry name" value="Inhibitor_I9"/>
    <property type="match status" value="1"/>
</dbReference>
<evidence type="ECO:0000256" key="5">
    <source>
        <dbReference type="PROSITE-ProRule" id="PRU01240"/>
    </source>
</evidence>
<dbReference type="InterPro" id="IPR010259">
    <property type="entry name" value="S8pro/Inhibitor_I9"/>
</dbReference>
<dbReference type="PROSITE" id="PS00136">
    <property type="entry name" value="SUBTILASE_ASP"/>
    <property type="match status" value="1"/>
</dbReference>
<evidence type="ECO:0000256" key="4">
    <source>
        <dbReference type="ARBA" id="ARBA00022825"/>
    </source>
</evidence>
<dbReference type="GO" id="GO:0016787">
    <property type="term" value="F:hydrolase activity"/>
    <property type="evidence" value="ECO:0007669"/>
    <property type="project" value="UniProtKB-KW"/>
</dbReference>
<dbReference type="InterPro" id="IPR015500">
    <property type="entry name" value="Peptidase_S8_subtilisin-rel"/>
</dbReference>
<comment type="caution">
    <text evidence="10">The sequence shown here is derived from an EMBL/GenBank/DDBJ whole genome shotgun (WGS) entry which is preliminary data.</text>
</comment>
<reference evidence="10 11" key="1">
    <citation type="submission" date="2024-06" db="EMBL/GenBank/DDBJ databases">
        <title>The Natural Products Discovery Center: Release of the First 8490 Sequenced Strains for Exploring Actinobacteria Biosynthetic Diversity.</title>
        <authorList>
            <person name="Kalkreuter E."/>
            <person name="Kautsar S.A."/>
            <person name="Yang D."/>
            <person name="Bader C.D."/>
            <person name="Teijaro C.N."/>
            <person name="Fluegel L."/>
            <person name="Davis C.M."/>
            <person name="Simpson J.R."/>
            <person name="Lauterbach L."/>
            <person name="Steele A.D."/>
            <person name="Gui C."/>
            <person name="Meng S."/>
            <person name="Li G."/>
            <person name="Viehrig K."/>
            <person name="Ye F."/>
            <person name="Su P."/>
            <person name="Kiefer A.F."/>
            <person name="Nichols A."/>
            <person name="Cepeda A.J."/>
            <person name="Yan W."/>
            <person name="Fan B."/>
            <person name="Jiang Y."/>
            <person name="Adhikari A."/>
            <person name="Zheng C.-J."/>
            <person name="Schuster L."/>
            <person name="Cowan T.M."/>
            <person name="Smanski M.J."/>
            <person name="Chevrette M.G."/>
            <person name="De Carvalho L.P.S."/>
            <person name="Shen B."/>
        </authorList>
    </citation>
    <scope>NUCLEOTIDE SEQUENCE [LARGE SCALE GENOMIC DNA]</scope>
    <source>
        <strain evidence="10 11">NPDC052347</strain>
    </source>
</reference>